<keyword evidence="1" id="KW-0472">Membrane</keyword>
<proteinExistence type="predicted"/>
<evidence type="ECO:0000256" key="1">
    <source>
        <dbReference type="SAM" id="Phobius"/>
    </source>
</evidence>
<keyword evidence="1" id="KW-1133">Transmembrane helix</keyword>
<name>A0ABT7CW70_9BACT</name>
<evidence type="ECO:0000313" key="3">
    <source>
        <dbReference type="Proteomes" id="UP001228581"/>
    </source>
</evidence>
<reference evidence="2 3" key="1">
    <citation type="submission" date="2023-05" db="EMBL/GenBank/DDBJ databases">
        <authorList>
            <person name="Zhang X."/>
        </authorList>
    </citation>
    <scope>NUCLEOTIDE SEQUENCE [LARGE SCALE GENOMIC DNA]</scope>
    <source>
        <strain evidence="2 3">DM2B3-1</strain>
    </source>
</reference>
<accession>A0ABT7CW70</accession>
<gene>
    <name evidence="2" type="ORF">QNI19_32725</name>
</gene>
<organism evidence="2 3">
    <name type="scientific">Xanthocytophaga flava</name>
    <dbReference type="NCBI Taxonomy" id="3048013"/>
    <lineage>
        <taxon>Bacteria</taxon>
        <taxon>Pseudomonadati</taxon>
        <taxon>Bacteroidota</taxon>
        <taxon>Cytophagia</taxon>
        <taxon>Cytophagales</taxon>
        <taxon>Rhodocytophagaceae</taxon>
        <taxon>Xanthocytophaga</taxon>
    </lineage>
</organism>
<dbReference type="Proteomes" id="UP001228581">
    <property type="component" value="Unassembled WGS sequence"/>
</dbReference>
<feature type="transmembrane region" description="Helical" evidence="1">
    <location>
        <begin position="9"/>
        <end position="35"/>
    </location>
</feature>
<keyword evidence="1" id="KW-0812">Transmembrane</keyword>
<keyword evidence="3" id="KW-1185">Reference proteome</keyword>
<dbReference type="EMBL" id="JASJOT010000035">
    <property type="protein sequence ID" value="MDJ1497751.1"/>
    <property type="molecule type" value="Genomic_DNA"/>
</dbReference>
<evidence type="ECO:0000313" key="2">
    <source>
        <dbReference type="EMBL" id="MDJ1497751.1"/>
    </source>
</evidence>
<comment type="caution">
    <text evidence="2">The sequence shown here is derived from an EMBL/GenBank/DDBJ whole genome shotgun (WGS) entry which is preliminary data.</text>
</comment>
<sequence length="204" mass="23187">MKQKIIKIIAITVGTGIVLFFIGIFIMFGLIIGLFEPSYDKEDLIDNYELKHREIQAVKEYVKTQLPANTSVHIEFEDDELSNFTVEQNGKYFTNWELDSNSLHVDSLLTLVGWTQQTVQTIKTKLEEANCISIESGEPATIGFQRSGRGMYLYNLFDAPLTDSLKTVYSNSCRFSFYKDNVVLEYGAGIGGQDCMDGYKRKSR</sequence>
<dbReference type="RefSeq" id="WP_314003568.1">
    <property type="nucleotide sequence ID" value="NZ_JASJOT010000035.1"/>
</dbReference>
<protein>
    <submittedName>
        <fullName evidence="2">Uncharacterized protein</fullName>
    </submittedName>
</protein>